<dbReference type="PANTHER" id="PTHR33193:SF13">
    <property type="entry name" value="EXPRESSED PROTEIN"/>
    <property type="match status" value="1"/>
</dbReference>
<evidence type="ECO:0000313" key="2">
    <source>
        <dbReference type="EMBL" id="CAK9138927.1"/>
    </source>
</evidence>
<keyword evidence="5" id="KW-1185">Reference proteome</keyword>
<protein>
    <recommendedName>
        <fullName evidence="6">DUF3511 domain protein</fullName>
    </recommendedName>
</protein>
<dbReference type="AlphaFoldDB" id="A0ABC8R8G1"/>
<evidence type="ECO:0000313" key="3">
    <source>
        <dbReference type="EMBL" id="CAK9138928.1"/>
    </source>
</evidence>
<dbReference type="Proteomes" id="UP001642360">
    <property type="component" value="Unassembled WGS sequence"/>
</dbReference>
<evidence type="ECO:0008006" key="6">
    <source>
        <dbReference type="Google" id="ProtNLM"/>
    </source>
</evidence>
<gene>
    <name evidence="4" type="ORF">ILEXP_LOCUS58054</name>
    <name evidence="2" type="ORF">ILEXP_LOCUS6281</name>
    <name evidence="3" type="ORF">ILEXP_LOCUS6282</name>
</gene>
<dbReference type="InterPro" id="IPR021899">
    <property type="entry name" value="DUF3511"/>
</dbReference>
<dbReference type="EMBL" id="CAUOFW020010013">
    <property type="protein sequence ID" value="CAK9187496.1"/>
    <property type="molecule type" value="Genomic_DNA"/>
</dbReference>
<reference evidence="3 5" key="1">
    <citation type="submission" date="2024-02" db="EMBL/GenBank/DDBJ databases">
        <authorList>
            <person name="Vignale AGUSTIN F."/>
            <person name="Sosa J E."/>
            <person name="Modenutti C."/>
        </authorList>
    </citation>
    <scope>NUCLEOTIDE SEQUENCE [LARGE SCALE GENOMIC DNA]</scope>
</reference>
<dbReference type="PANTHER" id="PTHR33193">
    <property type="entry name" value="DOMAIN PROTEIN, PUTATIVE (DUF3511)-RELATED"/>
    <property type="match status" value="1"/>
</dbReference>
<evidence type="ECO:0000256" key="1">
    <source>
        <dbReference type="SAM" id="MobiDB-lite"/>
    </source>
</evidence>
<feature type="region of interest" description="Disordered" evidence="1">
    <location>
        <begin position="1"/>
        <end position="51"/>
    </location>
</feature>
<dbReference type="Pfam" id="PF12023">
    <property type="entry name" value="DUF3511"/>
    <property type="match status" value="1"/>
</dbReference>
<sequence length="107" mass="12066">MGTTRETDESGPAYWSSTPGQKPVKSMKPHNSNPVYRIPDPPRNGRLTSSTPSLTLSTWRFGDAEMKRKKRISSYKAYAIEGKVKASLRSSFRWVKNKYSSIVHGCN</sequence>
<name>A0ABC8R8G1_9AQUA</name>
<comment type="caution">
    <text evidence="3">The sequence shown here is derived from an EMBL/GenBank/DDBJ whole genome shotgun (WGS) entry which is preliminary data.</text>
</comment>
<evidence type="ECO:0000313" key="4">
    <source>
        <dbReference type="EMBL" id="CAK9187496.1"/>
    </source>
</evidence>
<proteinExistence type="predicted"/>
<organism evidence="3 5">
    <name type="scientific">Ilex paraguariensis</name>
    <name type="common">yerba mate</name>
    <dbReference type="NCBI Taxonomy" id="185542"/>
    <lineage>
        <taxon>Eukaryota</taxon>
        <taxon>Viridiplantae</taxon>
        <taxon>Streptophyta</taxon>
        <taxon>Embryophyta</taxon>
        <taxon>Tracheophyta</taxon>
        <taxon>Spermatophyta</taxon>
        <taxon>Magnoliopsida</taxon>
        <taxon>eudicotyledons</taxon>
        <taxon>Gunneridae</taxon>
        <taxon>Pentapetalae</taxon>
        <taxon>asterids</taxon>
        <taxon>campanulids</taxon>
        <taxon>Aquifoliales</taxon>
        <taxon>Aquifoliaceae</taxon>
        <taxon>Ilex</taxon>
    </lineage>
</organism>
<evidence type="ECO:0000313" key="5">
    <source>
        <dbReference type="Proteomes" id="UP001642360"/>
    </source>
</evidence>
<dbReference type="EMBL" id="CAUOFW020000925">
    <property type="protein sequence ID" value="CAK9138928.1"/>
    <property type="molecule type" value="Genomic_DNA"/>
</dbReference>
<dbReference type="EMBL" id="CAUOFW020000925">
    <property type="protein sequence ID" value="CAK9138927.1"/>
    <property type="molecule type" value="Genomic_DNA"/>
</dbReference>
<accession>A0ABC8R8G1</accession>